<dbReference type="KEGG" id="ras:RAS_p510"/>
<protein>
    <submittedName>
        <fullName evidence="2">Uncharacterized protein</fullName>
    </submittedName>
</protein>
<dbReference type="Pfam" id="PF03670">
    <property type="entry name" value="UPF0184"/>
    <property type="match status" value="1"/>
</dbReference>
<proteinExistence type="predicted"/>
<evidence type="ECO:0000256" key="1">
    <source>
        <dbReference type="SAM" id="MobiDB-lite"/>
    </source>
</evidence>
<organism evidence="2 3">
    <name type="scientific">Rickettsia asiatica</name>
    <dbReference type="NCBI Taxonomy" id="238800"/>
    <lineage>
        <taxon>Bacteria</taxon>
        <taxon>Pseudomonadati</taxon>
        <taxon>Pseudomonadota</taxon>
        <taxon>Alphaproteobacteria</taxon>
        <taxon>Rickettsiales</taxon>
        <taxon>Rickettsiaceae</taxon>
        <taxon>Rickettsieae</taxon>
        <taxon>Rickettsia</taxon>
        <taxon>spotted fever group</taxon>
    </lineage>
</organism>
<gene>
    <name evidence="2" type="ORF">RAS_p510</name>
</gene>
<evidence type="ECO:0000313" key="3">
    <source>
        <dbReference type="Proteomes" id="UP000321183"/>
    </source>
</evidence>
<dbReference type="EMBL" id="AP019564">
    <property type="protein sequence ID" value="BBJ32455.1"/>
    <property type="molecule type" value="Genomic_DNA"/>
</dbReference>
<dbReference type="Proteomes" id="UP000321183">
    <property type="component" value="Plasmid pRA1"/>
</dbReference>
<feature type="region of interest" description="Disordered" evidence="1">
    <location>
        <begin position="48"/>
        <end position="77"/>
    </location>
</feature>
<feature type="compositionally biased region" description="Basic and acidic residues" evidence="1">
    <location>
        <begin position="57"/>
        <end position="67"/>
    </location>
</feature>
<accession>A0A510GBY3</accession>
<evidence type="ECO:0000313" key="2">
    <source>
        <dbReference type="EMBL" id="BBJ32455.1"/>
    </source>
</evidence>
<dbReference type="AlphaFoldDB" id="A0A510GBY3"/>
<keyword evidence="3" id="KW-1185">Reference proteome</keyword>
<sequence>MSENQRIVDEAAQVQAWKEEMLRFMETQAVYSSFDAISTEYLKQQENRNTNLDTALEDTKSGRELSQELRQQLARTPKDIEEEKEKWAKIHNARIVAHNEHRHHSTEIENIDKEIQNVNHSTHAEKIIFLKQKKDFHIAHKK</sequence>
<dbReference type="RefSeq" id="WP_147144233.1">
    <property type="nucleotide sequence ID" value="NZ_AP019564.1"/>
</dbReference>
<name>A0A510GBY3_9RICK</name>
<keyword evidence="2" id="KW-0614">Plasmid</keyword>
<reference evidence="2 3" key="1">
    <citation type="submission" date="2019-04" db="EMBL/GenBank/DDBJ databases">
        <title>Draft genome sequence of Rickettsia asiatica Maytaro1284.</title>
        <authorList>
            <person name="Thu M."/>
            <person name="Qiu Y."/>
            <person name="Nakao R."/>
        </authorList>
    </citation>
    <scope>NUCLEOTIDE SEQUENCE [LARGE SCALE GENOMIC DNA]</scope>
    <source>
        <strain evidence="2 3">Maytaro1284</strain>
        <plasmid evidence="2 3">pRA1</plasmid>
    </source>
</reference>
<geneLocation type="plasmid" evidence="2 3">
    <name>pRA1</name>
</geneLocation>